<dbReference type="VEuPathDB" id="FungiDB:SeMB42_g02941"/>
<reference evidence="1 2" key="1">
    <citation type="journal article" date="2019" name="Sci. Rep.">
        <title>Comparative genomics of chytrid fungi reveal insights into the obligate biotrophic and pathogenic lifestyle of Synchytrium endobioticum.</title>
        <authorList>
            <person name="van de Vossenberg B.T.L.H."/>
            <person name="Warris S."/>
            <person name="Nguyen H.D.T."/>
            <person name="van Gent-Pelzer M.P.E."/>
            <person name="Joly D.L."/>
            <person name="van de Geest H.C."/>
            <person name="Bonants P.J.M."/>
            <person name="Smith D.S."/>
            <person name="Levesque C.A."/>
            <person name="van der Lee T.A.J."/>
        </authorList>
    </citation>
    <scope>NUCLEOTIDE SEQUENCE [LARGE SCALE GENOMIC DNA]</scope>
    <source>
        <strain evidence="1 2">MB42</strain>
    </source>
</reference>
<gene>
    <name evidence="1" type="ORF">SeMB42_g02941</name>
</gene>
<comment type="caution">
    <text evidence="1">The sequence shown here is derived from an EMBL/GenBank/DDBJ whole genome shotgun (WGS) entry which is preliminary data.</text>
</comment>
<dbReference type="AlphaFoldDB" id="A0A507DB57"/>
<evidence type="ECO:0000313" key="1">
    <source>
        <dbReference type="EMBL" id="TPX48621.1"/>
    </source>
</evidence>
<dbReference type="EMBL" id="QEAN01000097">
    <property type="protein sequence ID" value="TPX48621.1"/>
    <property type="molecule type" value="Genomic_DNA"/>
</dbReference>
<dbReference type="GO" id="GO:0046933">
    <property type="term" value="F:proton-transporting ATP synthase activity, rotational mechanism"/>
    <property type="evidence" value="ECO:0007669"/>
    <property type="project" value="TreeGrafter"/>
</dbReference>
<accession>A0A507DB57</accession>
<protein>
    <submittedName>
        <fullName evidence="1">Uncharacterized protein</fullName>
    </submittedName>
</protein>
<sequence length="171" mass="18996">MPMPLCPPRGRCRDQRQLHSLVPTSIPTTMFATVFRVTAVASQPSAHLLLATRHVAPKAFASHASSRKDILTDLYLREIRAYKPPAEDRAAAASLPESVPIPAPPPKPEFELVEAQAVDDTVALEEAEWPPLVDPIDDPHNYPDAWDYTTDKIDNKLMPTAVKPYDYHGDH</sequence>
<name>A0A507DB57_9FUNG</name>
<proteinExistence type="predicted"/>
<dbReference type="Pfam" id="PF10775">
    <property type="entry name" value="ATP_sub_h"/>
    <property type="match status" value="1"/>
</dbReference>
<dbReference type="PANTHER" id="PTHR28207">
    <property type="entry name" value="ATP SYNTHASE SUBUNIT H, MITOCHONDRIAL"/>
    <property type="match status" value="1"/>
</dbReference>
<dbReference type="Proteomes" id="UP000317494">
    <property type="component" value="Unassembled WGS sequence"/>
</dbReference>
<evidence type="ECO:0000313" key="2">
    <source>
        <dbReference type="Proteomes" id="UP000317494"/>
    </source>
</evidence>
<dbReference type="PANTHER" id="PTHR28207:SF1">
    <property type="entry name" value="ATP SYNTHASE SUBUNIT H, MITOCHONDRIAL"/>
    <property type="match status" value="1"/>
</dbReference>
<keyword evidence="2" id="KW-1185">Reference proteome</keyword>
<dbReference type="InterPro" id="IPR019711">
    <property type="entry name" value="ATP_synth_F0_suH"/>
</dbReference>
<organism evidence="1 2">
    <name type="scientific">Synchytrium endobioticum</name>
    <dbReference type="NCBI Taxonomy" id="286115"/>
    <lineage>
        <taxon>Eukaryota</taxon>
        <taxon>Fungi</taxon>
        <taxon>Fungi incertae sedis</taxon>
        <taxon>Chytridiomycota</taxon>
        <taxon>Chytridiomycota incertae sedis</taxon>
        <taxon>Chytridiomycetes</taxon>
        <taxon>Synchytriales</taxon>
        <taxon>Synchytriaceae</taxon>
        <taxon>Synchytrium</taxon>
    </lineage>
</organism>